<dbReference type="InterPro" id="IPR042244">
    <property type="entry name" value="HypD_2_sf"/>
</dbReference>
<evidence type="ECO:0000256" key="1">
    <source>
        <dbReference type="ARBA" id="ARBA00007888"/>
    </source>
</evidence>
<evidence type="ECO:0000256" key="2">
    <source>
        <dbReference type="ARBA" id="ARBA00022723"/>
    </source>
</evidence>
<protein>
    <submittedName>
        <fullName evidence="4">Hydrogenase expression/formation protein HypD</fullName>
    </submittedName>
</protein>
<dbReference type="RefSeq" id="WP_103895939.1">
    <property type="nucleotide sequence ID" value="NZ_FNUK01000010.1"/>
</dbReference>
<dbReference type="PANTHER" id="PTHR30149">
    <property type="entry name" value="HYDROGENASE PROTEIN ASSEMBLY PROTEIN HYPD"/>
    <property type="match status" value="1"/>
</dbReference>
<dbReference type="GO" id="GO:0051604">
    <property type="term" value="P:protein maturation"/>
    <property type="evidence" value="ECO:0007669"/>
    <property type="project" value="TreeGrafter"/>
</dbReference>
<proteinExistence type="inferred from homology"/>
<evidence type="ECO:0000313" key="4">
    <source>
        <dbReference type="EMBL" id="SEF76916.1"/>
    </source>
</evidence>
<name>A0A1H5UPG5_9CLOT</name>
<dbReference type="EMBL" id="FNUK01000010">
    <property type="protein sequence ID" value="SEF76916.1"/>
    <property type="molecule type" value="Genomic_DNA"/>
</dbReference>
<dbReference type="PIRSF" id="PIRSF005622">
    <property type="entry name" value="Hydrgn_mat_hypD"/>
    <property type="match status" value="1"/>
</dbReference>
<dbReference type="GO" id="GO:0070025">
    <property type="term" value="F:carbon monoxide binding"/>
    <property type="evidence" value="ECO:0007669"/>
    <property type="project" value="TreeGrafter"/>
</dbReference>
<accession>A0A1H5UPG5</accession>
<reference evidence="5" key="1">
    <citation type="submission" date="2016-10" db="EMBL/GenBank/DDBJ databases">
        <authorList>
            <person name="Varghese N."/>
            <person name="Submissions S."/>
        </authorList>
    </citation>
    <scope>NUCLEOTIDE SEQUENCE [LARGE SCALE GENOMIC DNA]</scope>
    <source>
        <strain evidence="5">DSM 5463</strain>
    </source>
</reference>
<dbReference type="NCBIfam" id="TIGR00075">
    <property type="entry name" value="hypD"/>
    <property type="match status" value="1"/>
</dbReference>
<evidence type="ECO:0000313" key="5">
    <source>
        <dbReference type="Proteomes" id="UP000242850"/>
    </source>
</evidence>
<dbReference type="InterPro" id="IPR042243">
    <property type="entry name" value="HypD_1"/>
</dbReference>
<dbReference type="InterPro" id="IPR002780">
    <property type="entry name" value="Hyd_form_HypD"/>
</dbReference>
<dbReference type="Gene3D" id="6.10.20.100">
    <property type="match status" value="1"/>
</dbReference>
<evidence type="ECO:0000256" key="3">
    <source>
        <dbReference type="ARBA" id="ARBA00023004"/>
    </source>
</evidence>
<organism evidence="4 5">
    <name type="scientific">Caloramator fervidus</name>
    <dbReference type="NCBI Taxonomy" id="29344"/>
    <lineage>
        <taxon>Bacteria</taxon>
        <taxon>Bacillati</taxon>
        <taxon>Bacillota</taxon>
        <taxon>Clostridia</taxon>
        <taxon>Eubacteriales</taxon>
        <taxon>Clostridiaceae</taxon>
        <taxon>Caloramator</taxon>
    </lineage>
</organism>
<dbReference type="Proteomes" id="UP000242850">
    <property type="component" value="Unassembled WGS sequence"/>
</dbReference>
<dbReference type="PANTHER" id="PTHR30149:SF0">
    <property type="entry name" value="HYDROGENASE MATURATION FACTOR HYPD"/>
    <property type="match status" value="1"/>
</dbReference>
<dbReference type="OrthoDB" id="9770424at2"/>
<keyword evidence="2" id="KW-0479">Metal-binding</keyword>
<dbReference type="GO" id="GO:0051539">
    <property type="term" value="F:4 iron, 4 sulfur cluster binding"/>
    <property type="evidence" value="ECO:0007669"/>
    <property type="project" value="TreeGrafter"/>
</dbReference>
<dbReference type="Pfam" id="PF01924">
    <property type="entry name" value="HypD"/>
    <property type="match status" value="1"/>
</dbReference>
<dbReference type="GO" id="GO:0005506">
    <property type="term" value="F:iron ion binding"/>
    <property type="evidence" value="ECO:0007669"/>
    <property type="project" value="TreeGrafter"/>
</dbReference>
<keyword evidence="3" id="KW-0408">Iron</keyword>
<gene>
    <name evidence="4" type="ORF">SAMN05660865_00963</name>
</gene>
<sequence>MQLKFKDYKAILDIVEFIKNYNKKNIKIMEICGTHTMSIAKSGIRSILPNNIKLISGPGCPVCVTAITRIDEILSLVQNKDIIITTFGDMLKVPGSVDRMSLSTLKSMGAKVEIVYSAMDALTIAEKNPDYEVVFLGIGFETTAPGTAIAIKEAKAKNIKNFSVFSLHKFVEPALRALLNSDDFDVDAFICPGHVSAILGIKGFEFLAKEYKKPSVITGFEPEDIIVAIYKIIMQFEKNFAIIENEYLRVVTYEGNKIAQDVMNEVFEPVDDIWRGIGLIPQSGMGIRDCYSEYDTVKKFNIKLDYQEKTTACKCGEVIKGMMEPNECPLFAKICSPENPVGPCMVSSEGACAAYYKYLRV</sequence>
<dbReference type="Gene3D" id="3.40.50.11750">
    <property type="entry name" value="HypD, alpha/beta domain 1"/>
    <property type="match status" value="2"/>
</dbReference>
<dbReference type="AlphaFoldDB" id="A0A1H5UPG5"/>
<keyword evidence="5" id="KW-1185">Reference proteome</keyword>
<comment type="similarity">
    <text evidence="1">Belongs to the HypD family.</text>
</comment>